<feature type="non-terminal residue" evidence="3">
    <location>
        <position position="1"/>
    </location>
</feature>
<dbReference type="AlphaFoldDB" id="A0A6L2L895"/>
<reference evidence="3" key="1">
    <citation type="journal article" date="2019" name="Sci. Rep.">
        <title>Draft genome of Tanacetum cinerariifolium, the natural source of mosquito coil.</title>
        <authorList>
            <person name="Yamashiro T."/>
            <person name="Shiraishi A."/>
            <person name="Satake H."/>
            <person name="Nakayama K."/>
        </authorList>
    </citation>
    <scope>NUCLEOTIDE SEQUENCE</scope>
</reference>
<comment type="caution">
    <text evidence="3">The sequence shown here is derived from an EMBL/GenBank/DDBJ whole genome shotgun (WGS) entry which is preliminary data.</text>
</comment>
<protein>
    <recommendedName>
        <fullName evidence="4">Ulp1 protease family, C-terminal catalytic domain-containing protein</fullName>
    </recommendedName>
</protein>
<feature type="region of interest" description="Disordered" evidence="2">
    <location>
        <begin position="487"/>
        <end position="509"/>
    </location>
</feature>
<dbReference type="Gene3D" id="3.40.395.10">
    <property type="entry name" value="Adenoviral Proteinase, Chain A"/>
    <property type="match status" value="1"/>
</dbReference>
<accession>A0A6L2L895</accession>
<feature type="compositionally biased region" description="Pro residues" evidence="2">
    <location>
        <begin position="19"/>
        <end position="31"/>
    </location>
</feature>
<sequence>TKRLFNSKRNQKPLHSKHAPPPAKLSPPPRNPILRSAKHAPPLANLKPKTPNLKPFDVTESDEKEGDDSGSEEEGDEEEDEKKVDEEEDEEEGDEEEDEKDGDQEEDEEEVDKQDDEEKCNEEEDDEEEVDEQDDEEKCNEEEDDKEDEKEGDEEDDEKEGDEEDDEKEGNEEEDEKEEGNEEEDEEESDGEDDEEKVDEEEDEEDAIVNDEDYKEEEKVSEEEEEEEEEEDINVKRNKHGRKGKGEDSEPSSSEDEKPLKKKKNGKGKGPRVVHVTAKKVHEILGLPIGGISLCDLLERREDDEFVQHWLNQFALKKKKRIFATDIAEKLVRSTRVDVMFEVNFLMLFANVMGKADTMRAFVNLSVVRRIREDTNIAGLNWCDFIYCCLAISHEPNTVSGFYNGPLCFLIIICEMIEEKLSRISKEKAEVETLLRDANKEFPKDDNEASVKIKPADVKAKEAAEKPKPVENVKELAEKLMELAEKAQEAPQNLKPKPAAVKTKEGAEKPKLVENVKEVAEKPKEPAEKAQEAPQYVKPKPAAVKTNEAAKKPMPAENVKELAEKPKEPAGDDYQVVPAATVMKAKNRKEFKVETFTQWIEGNIDWVGEPRVVEPINMVQHSTPKRVFSSPSKGYVKPVKTVNTPYMCRRSDVTARCKRIEFVLGNSLFAMEGDKYETIFQSLGGYRELSSVRVNIETLAPTLFINANVIDCWVALLNFEELALGYPTPTRHFFPTGCINQGIIKGTLTEEEHHFYVVVFNIKKPKTMVILDNSDYGYGYASKYKEACDPLNHSSHEAVAKMRPFIPKLKWRTSNNHVDYGVFAMIHMENYVGDAAKNWEFSLCEESDE</sequence>
<evidence type="ECO:0000256" key="1">
    <source>
        <dbReference type="SAM" id="Coils"/>
    </source>
</evidence>
<feature type="coiled-coil region" evidence="1">
    <location>
        <begin position="414"/>
        <end position="441"/>
    </location>
</feature>
<dbReference type="PANTHER" id="PTHR34835">
    <property type="entry name" value="OS07G0283600 PROTEIN-RELATED"/>
    <property type="match status" value="1"/>
</dbReference>
<dbReference type="EMBL" id="BKCJ010003935">
    <property type="protein sequence ID" value="GEU58043.1"/>
    <property type="molecule type" value="Genomic_DNA"/>
</dbReference>
<name>A0A6L2L895_TANCI</name>
<dbReference type="SUPFAM" id="SSF54001">
    <property type="entry name" value="Cysteine proteinases"/>
    <property type="match status" value="1"/>
</dbReference>
<feature type="compositionally biased region" description="Basic residues" evidence="2">
    <location>
        <begin position="1"/>
        <end position="18"/>
    </location>
</feature>
<feature type="region of interest" description="Disordered" evidence="2">
    <location>
        <begin position="1"/>
        <end position="273"/>
    </location>
</feature>
<evidence type="ECO:0000313" key="3">
    <source>
        <dbReference type="EMBL" id="GEU58043.1"/>
    </source>
</evidence>
<dbReference type="InterPro" id="IPR038765">
    <property type="entry name" value="Papain-like_cys_pep_sf"/>
</dbReference>
<proteinExistence type="predicted"/>
<dbReference type="PANTHER" id="PTHR34835:SF90">
    <property type="entry name" value="AMINOTRANSFERASE-LIKE PLANT MOBILE DOMAIN-CONTAINING PROTEIN"/>
    <property type="match status" value="1"/>
</dbReference>
<gene>
    <name evidence="3" type="ORF">Tci_030021</name>
</gene>
<feature type="compositionally biased region" description="Acidic residues" evidence="2">
    <location>
        <begin position="59"/>
        <end position="232"/>
    </location>
</feature>
<keyword evidence="1" id="KW-0175">Coiled coil</keyword>
<evidence type="ECO:0008006" key="4">
    <source>
        <dbReference type="Google" id="ProtNLM"/>
    </source>
</evidence>
<feature type="compositionally biased region" description="Basic residues" evidence="2">
    <location>
        <begin position="260"/>
        <end position="272"/>
    </location>
</feature>
<organism evidence="3">
    <name type="scientific">Tanacetum cinerariifolium</name>
    <name type="common">Dalmatian daisy</name>
    <name type="synonym">Chrysanthemum cinerariifolium</name>
    <dbReference type="NCBI Taxonomy" id="118510"/>
    <lineage>
        <taxon>Eukaryota</taxon>
        <taxon>Viridiplantae</taxon>
        <taxon>Streptophyta</taxon>
        <taxon>Embryophyta</taxon>
        <taxon>Tracheophyta</taxon>
        <taxon>Spermatophyta</taxon>
        <taxon>Magnoliopsida</taxon>
        <taxon>eudicotyledons</taxon>
        <taxon>Gunneridae</taxon>
        <taxon>Pentapetalae</taxon>
        <taxon>asterids</taxon>
        <taxon>campanulids</taxon>
        <taxon>Asterales</taxon>
        <taxon>Asteraceae</taxon>
        <taxon>Asteroideae</taxon>
        <taxon>Anthemideae</taxon>
        <taxon>Anthemidinae</taxon>
        <taxon>Tanacetum</taxon>
    </lineage>
</organism>
<evidence type="ECO:0000256" key="2">
    <source>
        <dbReference type="SAM" id="MobiDB-lite"/>
    </source>
</evidence>